<feature type="compositionally biased region" description="Polar residues" evidence="3">
    <location>
        <begin position="601"/>
        <end position="610"/>
    </location>
</feature>
<dbReference type="FunFam" id="3.40.50.150:FF:000195">
    <property type="entry name" value="Methyltransferase domain containing protein"/>
    <property type="match status" value="1"/>
</dbReference>
<dbReference type="GeneID" id="110989365"/>
<dbReference type="KEGG" id="aplc:110989365"/>
<feature type="region of interest" description="Disordered" evidence="3">
    <location>
        <begin position="441"/>
        <end position="478"/>
    </location>
</feature>
<dbReference type="SUPFAM" id="SSF53335">
    <property type="entry name" value="S-adenosyl-L-methionine-dependent methyltransferases"/>
    <property type="match status" value="1"/>
</dbReference>
<evidence type="ECO:0000313" key="6">
    <source>
        <dbReference type="RefSeq" id="XP_022109385.1"/>
    </source>
</evidence>
<dbReference type="RefSeq" id="XP_022109386.1">
    <property type="nucleotide sequence ID" value="XM_022253694.1"/>
</dbReference>
<feature type="compositionally biased region" description="Polar residues" evidence="3">
    <location>
        <begin position="673"/>
        <end position="685"/>
    </location>
</feature>
<evidence type="ECO:0000256" key="1">
    <source>
        <dbReference type="ARBA" id="ARBA00022603"/>
    </source>
</evidence>
<organism evidence="5 7">
    <name type="scientific">Acanthaster planci</name>
    <name type="common">Crown-of-thorns starfish</name>
    <dbReference type="NCBI Taxonomy" id="133434"/>
    <lineage>
        <taxon>Eukaryota</taxon>
        <taxon>Metazoa</taxon>
        <taxon>Echinodermata</taxon>
        <taxon>Eleutherozoa</taxon>
        <taxon>Asterozoa</taxon>
        <taxon>Asteroidea</taxon>
        <taxon>Valvatacea</taxon>
        <taxon>Valvatida</taxon>
        <taxon>Acanthasteridae</taxon>
        <taxon>Acanthaster</taxon>
    </lineage>
</organism>
<name>A0A8B8A0M2_ACAPL</name>
<dbReference type="GO" id="GO:0030488">
    <property type="term" value="P:tRNA methylation"/>
    <property type="evidence" value="ECO:0007669"/>
    <property type="project" value="TreeGrafter"/>
</dbReference>
<gene>
    <name evidence="6 7 8" type="primary">LOC110989365</name>
</gene>
<reference evidence="6 7" key="1">
    <citation type="submission" date="2025-04" db="UniProtKB">
        <authorList>
            <consortium name="RefSeq"/>
        </authorList>
    </citation>
    <scope>IDENTIFICATION</scope>
</reference>
<dbReference type="AlphaFoldDB" id="A0A8B8A0M2"/>
<dbReference type="RefSeq" id="XP_022109387.1">
    <property type="nucleotide sequence ID" value="XM_022253695.1"/>
</dbReference>
<feature type="compositionally biased region" description="Basic and acidic residues" evidence="3">
    <location>
        <begin position="454"/>
        <end position="477"/>
    </location>
</feature>
<evidence type="ECO:0000313" key="8">
    <source>
        <dbReference type="RefSeq" id="XP_022109387.1"/>
    </source>
</evidence>
<evidence type="ECO:0000256" key="2">
    <source>
        <dbReference type="ARBA" id="ARBA00022679"/>
    </source>
</evidence>
<dbReference type="CDD" id="cd02440">
    <property type="entry name" value="AdoMet_MTases"/>
    <property type="match status" value="1"/>
</dbReference>
<evidence type="ECO:0000313" key="7">
    <source>
        <dbReference type="RefSeq" id="XP_022109386.1"/>
    </source>
</evidence>
<evidence type="ECO:0000259" key="4">
    <source>
        <dbReference type="Pfam" id="PF08241"/>
    </source>
</evidence>
<dbReference type="Pfam" id="PF08241">
    <property type="entry name" value="Methyltransf_11"/>
    <property type="match status" value="1"/>
</dbReference>
<dbReference type="InterPro" id="IPR029063">
    <property type="entry name" value="SAM-dependent_MTases_sf"/>
</dbReference>
<dbReference type="GO" id="GO:0005634">
    <property type="term" value="C:nucleus"/>
    <property type="evidence" value="ECO:0007669"/>
    <property type="project" value="TreeGrafter"/>
</dbReference>
<dbReference type="GO" id="GO:0002098">
    <property type="term" value="P:tRNA wobble uridine modification"/>
    <property type="evidence" value="ECO:0007669"/>
    <property type="project" value="TreeGrafter"/>
</dbReference>
<proteinExistence type="predicted"/>
<dbReference type="Proteomes" id="UP000694845">
    <property type="component" value="Unplaced"/>
</dbReference>
<dbReference type="GO" id="GO:0008757">
    <property type="term" value="F:S-adenosylmethionine-dependent methyltransferase activity"/>
    <property type="evidence" value="ECO:0007669"/>
    <property type="project" value="InterPro"/>
</dbReference>
<keyword evidence="1" id="KW-0489">Methyltransferase</keyword>
<feature type="compositionally biased region" description="Low complexity" evidence="3">
    <location>
        <begin position="686"/>
        <end position="697"/>
    </location>
</feature>
<sequence length="770" mass="85689">MDRQTQSIALEKQHVHDVYERIAPHFSDARYKAWPRVKEFLLGLEPGSIVADVGCGNGKYLGINKQIYKVGSDCCPSLVAIAHRAHHETMVCDNIRLPYRDDSFDAVISIAVIHHFATAERRAQALKELARICRPGGQVMIYVWAMEQKLRKFDAQDVLVPWHLQPRKLKTQDSRRYAPHHFIGCGCAEDVSRRLTPKSKIHSYSTATGKGISRQGRAPFLPHQHSTEFMNGSGKASTKHTKELLRTKSDQSNEPRGHTEKNHFKRLLLPARSSSADEVFLNISREQNRITCQEVWVNKARKLPAHQSAHEVACQQKRDLPRMFSFDERLPREPVTEETSFMGSLTSTATQLLRAISRQSSLDIDKQPPAKELPGKGLEMSTFSKNQIFQQADKPVLFGHRAKTMNSTLDGSIQGVRNGYSQGNTRKCVIDAVAEGDVNGHATVNGDKSLPHNLDSKDKDDRQDDAHKKEPPDEGMKAFKSKTSLQLKLLPNVQPIVGINCLTAQGELYHKSRSVHAPPHRSISRERDSSVDSVSSSDDSLTAFPVELASTDSCDRDHTNKSATYSLPDSPSMKHCKLGKSIACNESTITDMDGSVADGQAPSQSPVSSDSDLKSESTLAEYVVLTQDMTQFDDCASSGPTSNSSISNEHPKTQNSTSAETDLECEPDCKPPDSSTLRKQCQDCHSSTTNSSTPTSPLAEDKPIPKSPKVHPPPSSKDDPSLYLRYYHVFREGELADLIEEHVDSLHILRSYYDHANWCVIAEKVQVWTI</sequence>
<feature type="compositionally biased region" description="Low complexity" evidence="3">
    <location>
        <begin position="637"/>
        <end position="647"/>
    </location>
</feature>
<evidence type="ECO:0000313" key="5">
    <source>
        <dbReference type="Proteomes" id="UP000694845"/>
    </source>
</evidence>
<keyword evidence="2" id="KW-0808">Transferase</keyword>
<evidence type="ECO:0000256" key="3">
    <source>
        <dbReference type="SAM" id="MobiDB-lite"/>
    </source>
</evidence>
<dbReference type="InterPro" id="IPR013216">
    <property type="entry name" value="Methyltransf_11"/>
</dbReference>
<accession>A0A8B8A0M2</accession>
<feature type="domain" description="Methyltransferase type 11" evidence="4">
    <location>
        <begin position="52"/>
        <end position="141"/>
    </location>
</feature>
<dbReference type="GO" id="GO:0005737">
    <property type="term" value="C:cytoplasm"/>
    <property type="evidence" value="ECO:0007669"/>
    <property type="project" value="TreeGrafter"/>
</dbReference>
<dbReference type="OMA" id="WHLQPRK"/>
<dbReference type="RefSeq" id="XP_022109385.1">
    <property type="nucleotide sequence ID" value="XM_022253693.1"/>
</dbReference>
<protein>
    <submittedName>
        <fullName evidence="6 7">Uncharacterized protein LOC110989365</fullName>
    </submittedName>
</protein>
<feature type="region of interest" description="Disordered" evidence="3">
    <location>
        <begin position="591"/>
        <end position="614"/>
    </location>
</feature>
<dbReference type="GO" id="GO:0106335">
    <property type="term" value="F:tRNA (5-carboxymethyluridine(34)-5-O)-methyltransferase activity"/>
    <property type="evidence" value="ECO:0007669"/>
    <property type="project" value="TreeGrafter"/>
</dbReference>
<dbReference type="Gene3D" id="3.40.50.150">
    <property type="entry name" value="Vaccinia Virus protein VP39"/>
    <property type="match status" value="2"/>
</dbReference>
<dbReference type="PANTHER" id="PTHR13069:SF37">
    <property type="entry name" value="FIRE DANCER"/>
    <property type="match status" value="1"/>
</dbReference>
<feature type="region of interest" description="Disordered" evidence="3">
    <location>
        <begin position="633"/>
        <end position="718"/>
    </location>
</feature>
<keyword evidence="5" id="KW-1185">Reference proteome</keyword>
<dbReference type="OrthoDB" id="271595at2759"/>
<feature type="region of interest" description="Disordered" evidence="3">
    <location>
        <begin position="512"/>
        <end position="539"/>
    </location>
</feature>
<dbReference type="PANTHER" id="PTHR13069">
    <property type="entry name" value="ALKYLATED DNA REPAIR PROTEIN ALKB HOMOLOG 8"/>
    <property type="match status" value="1"/>
</dbReference>
<dbReference type="GO" id="GO:0000049">
    <property type="term" value="F:tRNA binding"/>
    <property type="evidence" value="ECO:0007669"/>
    <property type="project" value="TreeGrafter"/>
</dbReference>
<dbReference type="InterPro" id="IPR051422">
    <property type="entry name" value="AlkB_tRNA_MeTrf/Diox"/>
</dbReference>